<name>A0AAD5QTS1_PARTN</name>
<keyword evidence="1" id="KW-0812">Transmembrane</keyword>
<evidence type="ECO:0000256" key="1">
    <source>
        <dbReference type="SAM" id="Phobius"/>
    </source>
</evidence>
<organism evidence="2 3">
    <name type="scientific">Parelaphostrongylus tenuis</name>
    <name type="common">Meningeal worm</name>
    <dbReference type="NCBI Taxonomy" id="148309"/>
    <lineage>
        <taxon>Eukaryota</taxon>
        <taxon>Metazoa</taxon>
        <taxon>Ecdysozoa</taxon>
        <taxon>Nematoda</taxon>
        <taxon>Chromadorea</taxon>
        <taxon>Rhabditida</taxon>
        <taxon>Rhabditina</taxon>
        <taxon>Rhabditomorpha</taxon>
        <taxon>Strongyloidea</taxon>
        <taxon>Metastrongylidae</taxon>
        <taxon>Parelaphostrongylus</taxon>
    </lineage>
</organism>
<gene>
    <name evidence="2" type="ORF">KIN20_017398</name>
</gene>
<proteinExistence type="predicted"/>
<feature type="transmembrane region" description="Helical" evidence="1">
    <location>
        <begin position="12"/>
        <end position="36"/>
    </location>
</feature>
<sequence>MCAQPTAPVNDWWLLTWAILFAFRAASKSGNSIVILQRHHRSLQLLMLLYVIGSVVTGQLLRIRTFQAID</sequence>
<dbReference type="Proteomes" id="UP001196413">
    <property type="component" value="Unassembled WGS sequence"/>
</dbReference>
<accession>A0AAD5QTS1</accession>
<protein>
    <submittedName>
        <fullName evidence="2">Uncharacterized protein</fullName>
    </submittedName>
</protein>
<keyword evidence="1" id="KW-0472">Membrane</keyword>
<dbReference type="AlphaFoldDB" id="A0AAD5QTS1"/>
<evidence type="ECO:0000313" key="2">
    <source>
        <dbReference type="EMBL" id="KAJ1358856.1"/>
    </source>
</evidence>
<dbReference type="EMBL" id="JAHQIW010003495">
    <property type="protein sequence ID" value="KAJ1358856.1"/>
    <property type="molecule type" value="Genomic_DNA"/>
</dbReference>
<keyword evidence="1" id="KW-1133">Transmembrane helix</keyword>
<evidence type="ECO:0000313" key="3">
    <source>
        <dbReference type="Proteomes" id="UP001196413"/>
    </source>
</evidence>
<feature type="transmembrane region" description="Helical" evidence="1">
    <location>
        <begin position="43"/>
        <end position="61"/>
    </location>
</feature>
<comment type="caution">
    <text evidence="2">The sequence shown here is derived from an EMBL/GenBank/DDBJ whole genome shotgun (WGS) entry which is preliminary data.</text>
</comment>
<reference evidence="2" key="1">
    <citation type="submission" date="2021-06" db="EMBL/GenBank/DDBJ databases">
        <title>Parelaphostrongylus tenuis whole genome reference sequence.</title>
        <authorList>
            <person name="Garwood T.J."/>
            <person name="Larsen P.A."/>
            <person name="Fountain-Jones N.M."/>
            <person name="Garbe J.R."/>
            <person name="Macchietto M.G."/>
            <person name="Kania S.A."/>
            <person name="Gerhold R.W."/>
            <person name="Richards J.E."/>
            <person name="Wolf T.M."/>
        </authorList>
    </citation>
    <scope>NUCLEOTIDE SEQUENCE</scope>
    <source>
        <strain evidence="2">MNPRO001-30</strain>
        <tissue evidence="2">Meninges</tissue>
    </source>
</reference>
<keyword evidence="3" id="KW-1185">Reference proteome</keyword>